<dbReference type="SUPFAM" id="SSF48179">
    <property type="entry name" value="6-phosphogluconate dehydrogenase C-terminal domain-like"/>
    <property type="match status" value="2"/>
</dbReference>
<dbReference type="GO" id="GO:0003857">
    <property type="term" value="F:(3S)-3-hydroxyacyl-CoA dehydrogenase (NAD+) activity"/>
    <property type="evidence" value="ECO:0007669"/>
    <property type="project" value="UniProtKB-EC"/>
</dbReference>
<comment type="caution">
    <text evidence="17">The sequence shown here is derived from an EMBL/GenBank/DDBJ whole genome shotgun (WGS) entry which is preliminary data.</text>
</comment>
<feature type="domain" description="3-hydroxyacyl-CoA dehydrogenase C-terminal" evidence="15">
    <location>
        <begin position="480"/>
        <end position="573"/>
    </location>
</feature>
<organism evidence="17 18">
    <name type="scientific">Hwanghaeella grinnelliae</name>
    <dbReference type="NCBI Taxonomy" id="2500179"/>
    <lineage>
        <taxon>Bacteria</taxon>
        <taxon>Pseudomonadati</taxon>
        <taxon>Pseudomonadota</taxon>
        <taxon>Alphaproteobacteria</taxon>
        <taxon>Rhodospirillales</taxon>
        <taxon>Rhodospirillaceae</taxon>
        <taxon>Hwanghaeella</taxon>
    </lineage>
</organism>
<evidence type="ECO:0000256" key="8">
    <source>
        <dbReference type="ARBA" id="ARBA00023098"/>
    </source>
</evidence>
<dbReference type="Pfam" id="PF02737">
    <property type="entry name" value="3HCDH_N"/>
    <property type="match status" value="1"/>
</dbReference>
<dbReference type="InterPro" id="IPR029045">
    <property type="entry name" value="ClpP/crotonase-like_dom_sf"/>
</dbReference>
<evidence type="ECO:0000256" key="7">
    <source>
        <dbReference type="ARBA" id="ARBA00023027"/>
    </source>
</evidence>
<dbReference type="EMBL" id="SADE01000001">
    <property type="protein sequence ID" value="RVU38097.1"/>
    <property type="molecule type" value="Genomic_DNA"/>
</dbReference>
<protein>
    <submittedName>
        <fullName evidence="17">3-hydroxyacyl-CoA dehydrogenase</fullName>
    </submittedName>
</protein>
<dbReference type="CDD" id="cd06558">
    <property type="entry name" value="crotonase-like"/>
    <property type="match status" value="1"/>
</dbReference>
<keyword evidence="5" id="KW-0442">Lipid degradation</keyword>
<evidence type="ECO:0000313" key="17">
    <source>
        <dbReference type="EMBL" id="RVU38097.1"/>
    </source>
</evidence>
<comment type="catalytic activity">
    <reaction evidence="13">
        <text>a (3S)-3-hydroxyacyl-CoA + NAD(+) = a 3-oxoacyl-CoA + NADH + H(+)</text>
        <dbReference type="Rhea" id="RHEA:22432"/>
        <dbReference type="ChEBI" id="CHEBI:15378"/>
        <dbReference type="ChEBI" id="CHEBI:57318"/>
        <dbReference type="ChEBI" id="CHEBI:57540"/>
        <dbReference type="ChEBI" id="CHEBI:57945"/>
        <dbReference type="ChEBI" id="CHEBI:90726"/>
        <dbReference type="EC" id="1.1.1.35"/>
    </reaction>
</comment>
<evidence type="ECO:0000256" key="11">
    <source>
        <dbReference type="ARBA" id="ARBA00023239"/>
    </source>
</evidence>
<evidence type="ECO:0000313" key="18">
    <source>
        <dbReference type="Proteomes" id="UP000287447"/>
    </source>
</evidence>
<keyword evidence="11" id="KW-0456">Lyase</keyword>
<proteinExistence type="inferred from homology"/>
<evidence type="ECO:0000256" key="6">
    <source>
        <dbReference type="ARBA" id="ARBA00023002"/>
    </source>
</evidence>
<evidence type="ECO:0000256" key="1">
    <source>
        <dbReference type="ARBA" id="ARBA00004275"/>
    </source>
</evidence>
<reference evidence="18" key="1">
    <citation type="submission" date="2019-01" db="EMBL/GenBank/DDBJ databases">
        <title>Gri0909 isolated from a small marine red alga.</title>
        <authorList>
            <person name="Kim J."/>
            <person name="Jeong S.E."/>
            <person name="Jeon C.O."/>
        </authorList>
    </citation>
    <scope>NUCLEOTIDE SEQUENCE [LARGE SCALE GENOMIC DNA]</scope>
    <source>
        <strain evidence="18">Gri0909</strain>
    </source>
</reference>
<dbReference type="SUPFAM" id="SSF51735">
    <property type="entry name" value="NAD(P)-binding Rossmann-fold domains"/>
    <property type="match status" value="1"/>
</dbReference>
<keyword evidence="10" id="KW-0413">Isomerase</keyword>
<comment type="pathway">
    <text evidence="2">Lipid metabolism; fatty acid beta-oxidation.</text>
</comment>
<evidence type="ECO:0000256" key="10">
    <source>
        <dbReference type="ARBA" id="ARBA00023235"/>
    </source>
</evidence>
<dbReference type="UniPathway" id="UPA00659"/>
<dbReference type="Proteomes" id="UP000287447">
    <property type="component" value="Unassembled WGS sequence"/>
</dbReference>
<sequence length="698" mass="74545">MSDAVLIERHGSILVLSLNNPPVNGLGLALRTGISEALDQAEADDAVTAVVIKGAGRMFSAGADISEFGTPRSLADPNLPSVCLRIENSKKPVVAAIHGVAAGGGLETALSCHYRVASTKTRLGLPEVTLGIIPGAGGTQRLPRLTGVEAALKLITSGELAPAAKAQKLGYVDEVVEGDPLEAALAAAERLAASGALRRTMEIEEKIAEARANPGVFDEFAKSIAKKARGFDAPFACIEAVKAAATLPGPEGLAKEREIFKGLVGSSQAASQRHAFFAEREVAKIPDVPKDTPVKEIATAGVIGCGTMGGGITMNFANAGIPVTVVENDPAALDRGLETIAKNYQATVDKGRMTQEDMDSRMTLITGATDMAALSEADVIVEAVFEEMDLKKQIFGALDSVAKPGAILATNTSMLDINVIAAATSRPESVIGTHFFSPANVMKLMENVRGEKTAPETIATVMDLSKKLKKVGVLVGVCDGFVGNRMLGPYLREAGFLLEEGALPAQVDKAIYDFGFPMGPFAMMDLAGNDVGWRIRKRQRAENPNNLRYSDIADQICELGRFGQKTGGGWHDYDDGRTPTPSAKVEEIVVETSKRLGIERRKISDQEIVERCLYPLINEGAKVLEEGIAMRPCDIDIVWLFGYGFPRYRGGPMFYADTVGVKTVYDKMCEFHEQHGDLMKPAPLLEKLAKADKRFADL</sequence>
<dbReference type="OrthoDB" id="9771883at2"/>
<dbReference type="FunFam" id="1.10.1040.50:FF:000006">
    <property type="entry name" value="Peroxisomal bifunctional enzyme"/>
    <property type="match status" value="1"/>
</dbReference>
<comment type="subcellular location">
    <subcellularLocation>
        <location evidence="1">Peroxisome</location>
    </subcellularLocation>
</comment>
<dbReference type="Gene3D" id="3.40.50.720">
    <property type="entry name" value="NAD(P)-binding Rossmann-like Domain"/>
    <property type="match status" value="1"/>
</dbReference>
<keyword evidence="8" id="KW-0443">Lipid metabolism</keyword>
<evidence type="ECO:0000256" key="9">
    <source>
        <dbReference type="ARBA" id="ARBA00023140"/>
    </source>
</evidence>
<keyword evidence="6" id="KW-0560">Oxidoreductase</keyword>
<dbReference type="InterPro" id="IPR008927">
    <property type="entry name" value="6-PGluconate_DH-like_C_sf"/>
</dbReference>
<dbReference type="InterPro" id="IPR006108">
    <property type="entry name" value="3HC_DH_C"/>
</dbReference>
<evidence type="ECO:0000256" key="2">
    <source>
        <dbReference type="ARBA" id="ARBA00005005"/>
    </source>
</evidence>
<dbReference type="InterPro" id="IPR001753">
    <property type="entry name" value="Enoyl-CoA_hydra/iso"/>
</dbReference>
<comment type="similarity">
    <text evidence="3">In the N-terminal section; belongs to the enoyl-CoA hydratase/isomerase family.</text>
</comment>
<dbReference type="AlphaFoldDB" id="A0A3S2WTG8"/>
<dbReference type="SUPFAM" id="SSF52096">
    <property type="entry name" value="ClpP/crotonase"/>
    <property type="match status" value="1"/>
</dbReference>
<dbReference type="InterPro" id="IPR006176">
    <property type="entry name" value="3-OHacyl-CoA_DH_NAD-bd"/>
</dbReference>
<dbReference type="Pfam" id="PF00725">
    <property type="entry name" value="3HCDH"/>
    <property type="match status" value="2"/>
</dbReference>
<dbReference type="InterPro" id="IPR036291">
    <property type="entry name" value="NAD(P)-bd_dom_sf"/>
</dbReference>
<keyword evidence="9" id="KW-0576">Peroxisome</keyword>
<dbReference type="GO" id="GO:0006635">
    <property type="term" value="P:fatty acid beta-oxidation"/>
    <property type="evidence" value="ECO:0007669"/>
    <property type="project" value="UniProtKB-UniPathway"/>
</dbReference>
<comment type="similarity">
    <text evidence="14">Belongs to the enoyl-CoA hydratase/isomerase family.</text>
</comment>
<dbReference type="InterPro" id="IPR018376">
    <property type="entry name" value="Enoyl-CoA_hyd/isom_CS"/>
</dbReference>
<feature type="domain" description="3-hydroxyacyl-CoA dehydrogenase C-terminal" evidence="15">
    <location>
        <begin position="608"/>
        <end position="693"/>
    </location>
</feature>
<dbReference type="Pfam" id="PF00378">
    <property type="entry name" value="ECH_1"/>
    <property type="match status" value="1"/>
</dbReference>
<dbReference type="Gene3D" id="3.90.226.10">
    <property type="entry name" value="2-enoyl-CoA Hydratase, Chain A, domain 1"/>
    <property type="match status" value="1"/>
</dbReference>
<accession>A0A3S2WTG8</accession>
<evidence type="ECO:0000256" key="3">
    <source>
        <dbReference type="ARBA" id="ARBA00008750"/>
    </source>
</evidence>
<keyword evidence="4" id="KW-0276">Fatty acid metabolism</keyword>
<dbReference type="PANTHER" id="PTHR23309">
    <property type="entry name" value="3-HYDROXYACYL-COA DEHYROGENASE"/>
    <property type="match status" value="1"/>
</dbReference>
<dbReference type="Gene3D" id="1.10.1040.50">
    <property type="match status" value="1"/>
</dbReference>
<evidence type="ECO:0000259" key="16">
    <source>
        <dbReference type="Pfam" id="PF02737"/>
    </source>
</evidence>
<dbReference type="RefSeq" id="WP_127763469.1">
    <property type="nucleotide sequence ID" value="NZ_SADE01000001.1"/>
</dbReference>
<evidence type="ECO:0000256" key="12">
    <source>
        <dbReference type="ARBA" id="ARBA00023268"/>
    </source>
</evidence>
<dbReference type="GO" id="GO:0070403">
    <property type="term" value="F:NAD+ binding"/>
    <property type="evidence" value="ECO:0007669"/>
    <property type="project" value="InterPro"/>
</dbReference>
<evidence type="ECO:0000256" key="13">
    <source>
        <dbReference type="ARBA" id="ARBA00049556"/>
    </source>
</evidence>
<evidence type="ECO:0000256" key="14">
    <source>
        <dbReference type="RuleBase" id="RU003707"/>
    </source>
</evidence>
<dbReference type="PANTHER" id="PTHR23309:SF51">
    <property type="entry name" value="3-HYDROXYACYL-COA DEHYDROGENASE-RELATED"/>
    <property type="match status" value="1"/>
</dbReference>
<dbReference type="FunFam" id="3.40.50.720:FF:000009">
    <property type="entry name" value="Fatty oxidation complex, alpha subunit"/>
    <property type="match status" value="1"/>
</dbReference>
<feature type="domain" description="3-hydroxyacyl-CoA dehydrogenase NAD binding" evidence="16">
    <location>
        <begin position="300"/>
        <end position="475"/>
    </location>
</feature>
<evidence type="ECO:0000256" key="5">
    <source>
        <dbReference type="ARBA" id="ARBA00022963"/>
    </source>
</evidence>
<evidence type="ECO:0000256" key="4">
    <source>
        <dbReference type="ARBA" id="ARBA00022832"/>
    </source>
</evidence>
<gene>
    <name evidence="17" type="ORF">EOI86_01980</name>
</gene>
<keyword evidence="7" id="KW-0520">NAD</keyword>
<keyword evidence="12" id="KW-0511">Multifunctional enzyme</keyword>
<keyword evidence="18" id="KW-1185">Reference proteome</keyword>
<dbReference type="GO" id="GO:0004300">
    <property type="term" value="F:enoyl-CoA hydratase activity"/>
    <property type="evidence" value="ECO:0007669"/>
    <property type="project" value="UniProtKB-ARBA"/>
</dbReference>
<dbReference type="GO" id="GO:0016853">
    <property type="term" value="F:isomerase activity"/>
    <property type="evidence" value="ECO:0007669"/>
    <property type="project" value="UniProtKB-KW"/>
</dbReference>
<dbReference type="PROSITE" id="PS00166">
    <property type="entry name" value="ENOYL_COA_HYDRATASE"/>
    <property type="match status" value="1"/>
</dbReference>
<evidence type="ECO:0000259" key="15">
    <source>
        <dbReference type="Pfam" id="PF00725"/>
    </source>
</evidence>
<name>A0A3S2WTG8_9PROT</name>